<reference evidence="1 2" key="1">
    <citation type="submission" date="2020-06" db="EMBL/GenBank/DDBJ databases">
        <title>Description of novel acetic acid bacteria.</title>
        <authorList>
            <person name="Sombolestani A."/>
        </authorList>
    </citation>
    <scope>NUCLEOTIDE SEQUENCE [LARGE SCALE GENOMIC DNA]</scope>
    <source>
        <strain evidence="1 2">LMG 31431</strain>
    </source>
</reference>
<evidence type="ECO:0000313" key="1">
    <source>
        <dbReference type="EMBL" id="NVN11666.1"/>
    </source>
</evidence>
<dbReference type="SUPFAM" id="SSF54427">
    <property type="entry name" value="NTF2-like"/>
    <property type="match status" value="1"/>
</dbReference>
<evidence type="ECO:0008006" key="3">
    <source>
        <dbReference type="Google" id="ProtNLM"/>
    </source>
</evidence>
<dbReference type="EMBL" id="JABXXP010000222">
    <property type="protein sequence ID" value="NVN11666.1"/>
    <property type="molecule type" value="Genomic_DNA"/>
</dbReference>
<dbReference type="Proteomes" id="UP000534870">
    <property type="component" value="Unassembled WGS sequence"/>
</dbReference>
<organism evidence="1 2">
    <name type="scientific">Nguyenibacter vanlangensis</name>
    <dbReference type="NCBI Taxonomy" id="1216886"/>
    <lineage>
        <taxon>Bacteria</taxon>
        <taxon>Pseudomonadati</taxon>
        <taxon>Pseudomonadota</taxon>
        <taxon>Alphaproteobacteria</taxon>
        <taxon>Acetobacterales</taxon>
        <taxon>Acetobacteraceae</taxon>
        <taxon>Nguyenibacter</taxon>
    </lineage>
</organism>
<sequence>MDHLETAVRDEIVALHHLLQAWFRAEGDDDSGPILARFDPGYTMIGAAGRVIRLDGFAKALPTFRGARPGLVMEIHDVQVCHRFDGGVLALYREVQSQGDTRNARWSSVLFVTGSDGKTLLWKHLQETFLP</sequence>
<name>A0A7Y7M7B8_9PROT</name>
<dbReference type="AlphaFoldDB" id="A0A7Y7M7B8"/>
<evidence type="ECO:0000313" key="2">
    <source>
        <dbReference type="Proteomes" id="UP000534870"/>
    </source>
</evidence>
<dbReference type="Gene3D" id="3.10.450.50">
    <property type="match status" value="1"/>
</dbReference>
<proteinExistence type="predicted"/>
<dbReference type="PIRSF" id="PIRSF029394">
    <property type="entry name" value="UCP029394"/>
    <property type="match status" value="1"/>
</dbReference>
<dbReference type="InterPro" id="IPR032710">
    <property type="entry name" value="NTF2-like_dom_sf"/>
</dbReference>
<dbReference type="InterPro" id="IPR016918">
    <property type="entry name" value="UCP029394"/>
</dbReference>
<comment type="caution">
    <text evidence="1">The sequence shown here is derived from an EMBL/GenBank/DDBJ whole genome shotgun (WGS) entry which is preliminary data.</text>
</comment>
<dbReference type="RefSeq" id="WP_176640358.1">
    <property type="nucleotide sequence ID" value="NZ_JABXXP010000222.1"/>
</dbReference>
<protein>
    <recommendedName>
        <fullName evidence="3">DUF4440 domain-containing protein</fullName>
    </recommendedName>
</protein>
<accession>A0A7Y7M7B8</accession>
<gene>
    <name evidence="1" type="ORF">HUK84_11135</name>
</gene>